<dbReference type="Proteomes" id="UP000077667">
    <property type="component" value="Chromosome"/>
</dbReference>
<dbReference type="OrthoDB" id="1523900at2"/>
<dbReference type="RefSeq" id="WP_067761095.1">
    <property type="nucleotide sequence ID" value="NZ_CP015772.1"/>
</dbReference>
<accession>A0A1A9I7D5</accession>
<dbReference type="SUPFAM" id="SSF69618">
    <property type="entry name" value="HemD-like"/>
    <property type="match status" value="1"/>
</dbReference>
<dbReference type="PANTHER" id="PTHR12390:SF0">
    <property type="entry name" value="UROPORPHYRINOGEN-III SYNTHASE"/>
    <property type="match status" value="1"/>
</dbReference>
<proteinExistence type="predicted"/>
<reference evidence="2 3" key="1">
    <citation type="submission" date="2016-05" db="EMBL/GenBank/DDBJ databases">
        <title>Niabella ginsenosidivorans BS26 whole genome sequencing.</title>
        <authorList>
            <person name="Im W.T."/>
            <person name="Siddiqi M.Z."/>
        </authorList>
    </citation>
    <scope>NUCLEOTIDE SEQUENCE [LARGE SCALE GENOMIC DNA]</scope>
    <source>
        <strain evidence="2 3">BS26</strain>
    </source>
</reference>
<evidence type="ECO:0000313" key="2">
    <source>
        <dbReference type="EMBL" id="ANH83493.1"/>
    </source>
</evidence>
<protein>
    <submittedName>
        <fullName evidence="2">Uroporphyrinogen III synthase HEM4</fullName>
    </submittedName>
</protein>
<dbReference type="InterPro" id="IPR039793">
    <property type="entry name" value="UROS/Hem4"/>
</dbReference>
<dbReference type="GO" id="GO:0005829">
    <property type="term" value="C:cytosol"/>
    <property type="evidence" value="ECO:0007669"/>
    <property type="project" value="TreeGrafter"/>
</dbReference>
<gene>
    <name evidence="2" type="ORF">A8C56_23180</name>
</gene>
<dbReference type="InterPro" id="IPR036108">
    <property type="entry name" value="4pyrrol_syn_uPrphyn_synt_sf"/>
</dbReference>
<dbReference type="AlphaFoldDB" id="A0A1A9I7D5"/>
<keyword evidence="3" id="KW-1185">Reference proteome</keyword>
<dbReference type="Gene3D" id="3.40.50.10090">
    <property type="match status" value="2"/>
</dbReference>
<organism evidence="2 3">
    <name type="scientific">Niabella ginsenosidivorans</name>
    <dbReference type="NCBI Taxonomy" id="1176587"/>
    <lineage>
        <taxon>Bacteria</taxon>
        <taxon>Pseudomonadati</taxon>
        <taxon>Bacteroidota</taxon>
        <taxon>Chitinophagia</taxon>
        <taxon>Chitinophagales</taxon>
        <taxon>Chitinophagaceae</taxon>
        <taxon>Niabella</taxon>
    </lineage>
</organism>
<name>A0A1A9I7D5_9BACT</name>
<dbReference type="InterPro" id="IPR003754">
    <property type="entry name" value="4pyrrol_synth_uPrphyn_synth"/>
</dbReference>
<dbReference type="CDD" id="cd06578">
    <property type="entry name" value="HemD"/>
    <property type="match status" value="1"/>
</dbReference>
<dbReference type="GO" id="GO:0004852">
    <property type="term" value="F:uroporphyrinogen-III synthase activity"/>
    <property type="evidence" value="ECO:0007669"/>
    <property type="project" value="InterPro"/>
</dbReference>
<dbReference type="KEGG" id="nia:A8C56_23180"/>
<sequence length="228" mass="24930">MKNERFHILSTKILDEALVDLVSDRVQLDSIPFIETYAVPPAEIAQQLAAVPIKNGLAIFTSVNAVNAVAAAGMLQPGWSIACIEPTTKKRMQEAFPQSAIVATAPTAAALAEQIVRIAPENCIFFCGNKRLGIIPSALKKKGIPYREIMVYNTIKTPQVINKEYDGIIFYSPSGVESFFELNKIPATVKAYSIGPSTTKALQQYTENIVQSKVPDTKQMIAWISNSI</sequence>
<dbReference type="Pfam" id="PF02602">
    <property type="entry name" value="HEM4"/>
    <property type="match status" value="1"/>
</dbReference>
<dbReference type="PANTHER" id="PTHR12390">
    <property type="entry name" value="UROPORPHYRINOGEN III SYNTHASE"/>
    <property type="match status" value="1"/>
</dbReference>
<dbReference type="GO" id="GO:0006780">
    <property type="term" value="P:uroporphyrinogen III biosynthetic process"/>
    <property type="evidence" value="ECO:0007669"/>
    <property type="project" value="InterPro"/>
</dbReference>
<evidence type="ECO:0000313" key="3">
    <source>
        <dbReference type="Proteomes" id="UP000077667"/>
    </source>
</evidence>
<dbReference type="STRING" id="1176587.A8C56_23180"/>
<feature type="domain" description="Tetrapyrrole biosynthesis uroporphyrinogen III synthase" evidence="1">
    <location>
        <begin position="31"/>
        <end position="222"/>
    </location>
</feature>
<evidence type="ECO:0000259" key="1">
    <source>
        <dbReference type="Pfam" id="PF02602"/>
    </source>
</evidence>
<dbReference type="EMBL" id="CP015772">
    <property type="protein sequence ID" value="ANH83493.1"/>
    <property type="molecule type" value="Genomic_DNA"/>
</dbReference>